<dbReference type="AlphaFoldDB" id="A0AAJ0BTY1"/>
<dbReference type="PANTHER" id="PTHR45277">
    <property type="entry name" value="EXPRESSED PROTEIN"/>
    <property type="match status" value="1"/>
</dbReference>
<evidence type="ECO:0000313" key="3">
    <source>
        <dbReference type="Proteomes" id="UP001244011"/>
    </source>
</evidence>
<accession>A0AAJ0BTY1</accession>
<dbReference type="PANTHER" id="PTHR45277:SF1">
    <property type="entry name" value="EXPRESSED PROTEIN"/>
    <property type="match status" value="1"/>
</dbReference>
<proteinExistence type="predicted"/>
<evidence type="ECO:0000313" key="2">
    <source>
        <dbReference type="EMBL" id="KAK1763069.1"/>
    </source>
</evidence>
<dbReference type="Pfam" id="PF08241">
    <property type="entry name" value="Methyltransf_11"/>
    <property type="match status" value="1"/>
</dbReference>
<evidence type="ECO:0000259" key="1">
    <source>
        <dbReference type="Pfam" id="PF08241"/>
    </source>
</evidence>
<dbReference type="InterPro" id="IPR029063">
    <property type="entry name" value="SAM-dependent_MTases_sf"/>
</dbReference>
<dbReference type="RefSeq" id="XP_060279282.1">
    <property type="nucleotide sequence ID" value="XM_060425334.1"/>
</dbReference>
<organism evidence="2 3">
    <name type="scientific">Phialemonium atrogriseum</name>
    <dbReference type="NCBI Taxonomy" id="1093897"/>
    <lineage>
        <taxon>Eukaryota</taxon>
        <taxon>Fungi</taxon>
        <taxon>Dikarya</taxon>
        <taxon>Ascomycota</taxon>
        <taxon>Pezizomycotina</taxon>
        <taxon>Sordariomycetes</taxon>
        <taxon>Sordariomycetidae</taxon>
        <taxon>Cephalothecales</taxon>
        <taxon>Cephalothecaceae</taxon>
        <taxon>Phialemonium</taxon>
    </lineage>
</organism>
<dbReference type="GeneID" id="85308521"/>
<sequence length="265" mass="28602">MNSNHQQHTGQILYEAGQPLPEDHIRNIRQSTNKPETPAKPTFGLDSPKGLLASNVTAPIYLHASLRGKHVVWDKLLSEVPDSLFYQPALDVGCGRGMVLLKIAQRKKDLAAAGSGSSNYPEVHPAYGIDIFNSEDQTGNSPVATYKNAAAVEVLDYAVLHTASFTERLPFADGVFSLVTSSLAIHNVSRDGQAAAVKEIARVCAPGGRVIIVDLFRVKDHSALLRDMGWKNVRVKGAGIRMLFGILPCQILTAVKPETVASEIA</sequence>
<dbReference type="SUPFAM" id="SSF53335">
    <property type="entry name" value="S-adenosyl-L-methionine-dependent methyltransferases"/>
    <property type="match status" value="1"/>
</dbReference>
<protein>
    <recommendedName>
        <fullName evidence="1">Methyltransferase type 11 domain-containing protein</fullName>
    </recommendedName>
</protein>
<comment type="caution">
    <text evidence="2">The sequence shown here is derived from an EMBL/GenBank/DDBJ whole genome shotgun (WGS) entry which is preliminary data.</text>
</comment>
<feature type="domain" description="Methyltransferase type 11" evidence="1">
    <location>
        <begin position="90"/>
        <end position="212"/>
    </location>
</feature>
<dbReference type="Gene3D" id="3.40.50.150">
    <property type="entry name" value="Vaccinia Virus protein VP39"/>
    <property type="match status" value="1"/>
</dbReference>
<dbReference type="Proteomes" id="UP001244011">
    <property type="component" value="Unassembled WGS sequence"/>
</dbReference>
<gene>
    <name evidence="2" type="ORF">QBC33DRAFT_480563</name>
</gene>
<name>A0AAJ0BTY1_9PEZI</name>
<dbReference type="GO" id="GO:0008757">
    <property type="term" value="F:S-adenosylmethionine-dependent methyltransferase activity"/>
    <property type="evidence" value="ECO:0007669"/>
    <property type="project" value="InterPro"/>
</dbReference>
<dbReference type="CDD" id="cd02440">
    <property type="entry name" value="AdoMet_MTases"/>
    <property type="match status" value="1"/>
</dbReference>
<reference evidence="2" key="1">
    <citation type="submission" date="2023-06" db="EMBL/GenBank/DDBJ databases">
        <title>Genome-scale phylogeny and comparative genomics of the fungal order Sordariales.</title>
        <authorList>
            <consortium name="Lawrence Berkeley National Laboratory"/>
            <person name="Hensen N."/>
            <person name="Bonometti L."/>
            <person name="Westerberg I."/>
            <person name="Brannstrom I.O."/>
            <person name="Guillou S."/>
            <person name="Cros-Aarteil S."/>
            <person name="Calhoun S."/>
            <person name="Haridas S."/>
            <person name="Kuo A."/>
            <person name="Mondo S."/>
            <person name="Pangilinan J."/>
            <person name="Riley R."/>
            <person name="Labutti K."/>
            <person name="Andreopoulos B."/>
            <person name="Lipzen A."/>
            <person name="Chen C."/>
            <person name="Yanf M."/>
            <person name="Daum C."/>
            <person name="Ng V."/>
            <person name="Clum A."/>
            <person name="Steindorff A."/>
            <person name="Ohm R."/>
            <person name="Martin F."/>
            <person name="Silar P."/>
            <person name="Natvig D."/>
            <person name="Lalanne C."/>
            <person name="Gautier V."/>
            <person name="Ament-Velasquez S.L."/>
            <person name="Kruys A."/>
            <person name="Hutchinson M.I."/>
            <person name="Powell A.J."/>
            <person name="Barry K."/>
            <person name="Miller A.N."/>
            <person name="Grigoriev I.V."/>
            <person name="Debuchy R."/>
            <person name="Gladieux P."/>
            <person name="Thoren M.H."/>
            <person name="Johannesson H."/>
        </authorList>
    </citation>
    <scope>NUCLEOTIDE SEQUENCE</scope>
    <source>
        <strain evidence="2">8032-3</strain>
    </source>
</reference>
<dbReference type="InterPro" id="IPR013216">
    <property type="entry name" value="Methyltransf_11"/>
</dbReference>
<keyword evidence="3" id="KW-1185">Reference proteome</keyword>
<dbReference type="EMBL" id="MU839031">
    <property type="protein sequence ID" value="KAK1763069.1"/>
    <property type="molecule type" value="Genomic_DNA"/>
</dbReference>